<name>A0ABS6UM20_9PSEU</name>
<keyword evidence="1" id="KW-0812">Transmembrane</keyword>
<reference evidence="2 3" key="1">
    <citation type="submission" date="2020-11" db="EMBL/GenBank/DDBJ databases">
        <title>Pseudonocardia abyssalis sp. nov. and Pseudonocardia oceani sp. nov., description and phylogenomic analysis of two novel actinomycetes isolated from the deep Southern Ocean.</title>
        <authorList>
            <person name="Parra J."/>
        </authorList>
    </citation>
    <scope>NUCLEOTIDE SEQUENCE [LARGE SCALE GENOMIC DNA]</scope>
    <source>
        <strain evidence="2 3">KRD-168</strain>
    </source>
</reference>
<dbReference type="Proteomes" id="UP000694287">
    <property type="component" value="Unassembled WGS sequence"/>
</dbReference>
<dbReference type="RefSeq" id="WP_218602258.1">
    <property type="nucleotide sequence ID" value="NZ_JADQDJ010000055.1"/>
</dbReference>
<gene>
    <name evidence="2" type="ORF">I4I81_03395</name>
</gene>
<organism evidence="2 3">
    <name type="scientific">Pseudonocardia abyssalis</name>
    <dbReference type="NCBI Taxonomy" id="2792008"/>
    <lineage>
        <taxon>Bacteria</taxon>
        <taxon>Bacillati</taxon>
        <taxon>Actinomycetota</taxon>
        <taxon>Actinomycetes</taxon>
        <taxon>Pseudonocardiales</taxon>
        <taxon>Pseudonocardiaceae</taxon>
        <taxon>Pseudonocardia</taxon>
    </lineage>
</organism>
<keyword evidence="1" id="KW-1133">Transmembrane helix</keyword>
<evidence type="ECO:0000256" key="1">
    <source>
        <dbReference type="SAM" id="Phobius"/>
    </source>
</evidence>
<proteinExistence type="predicted"/>
<comment type="caution">
    <text evidence="2">The sequence shown here is derived from an EMBL/GenBank/DDBJ whole genome shotgun (WGS) entry which is preliminary data.</text>
</comment>
<keyword evidence="3" id="KW-1185">Reference proteome</keyword>
<evidence type="ECO:0008006" key="4">
    <source>
        <dbReference type="Google" id="ProtNLM"/>
    </source>
</evidence>
<feature type="transmembrane region" description="Helical" evidence="1">
    <location>
        <begin position="139"/>
        <end position="158"/>
    </location>
</feature>
<protein>
    <recommendedName>
        <fullName evidence="4">Lipoprotein</fullName>
    </recommendedName>
</protein>
<sequence length="173" mass="18458">MIPIAAARVGTFIAVAILLTVGCSRLSTSTGDLDLRTGCSFVVAERIMVGSDVVVDVQASDCRNPDGSLLPSDQAVDRLAQAVWQSLELRVNAIRVKLGGTASQSDATTTIPSEELTERFGQGPTGVVWPVSDPPNESIWVALPIGYLALGFMMLLLARRLRRAGVVVVLLRR</sequence>
<keyword evidence="1" id="KW-0472">Membrane</keyword>
<evidence type="ECO:0000313" key="3">
    <source>
        <dbReference type="Proteomes" id="UP000694287"/>
    </source>
</evidence>
<accession>A0ABS6UM20</accession>
<dbReference type="EMBL" id="JADQDK010000001">
    <property type="protein sequence ID" value="MBW0133300.1"/>
    <property type="molecule type" value="Genomic_DNA"/>
</dbReference>
<evidence type="ECO:0000313" key="2">
    <source>
        <dbReference type="EMBL" id="MBW0133300.1"/>
    </source>
</evidence>